<dbReference type="GO" id="GO:0005524">
    <property type="term" value="F:ATP binding"/>
    <property type="evidence" value="ECO:0007669"/>
    <property type="project" value="UniProtKB-KW"/>
</dbReference>
<reference evidence="6" key="1">
    <citation type="submission" date="2009-11" db="EMBL/GenBank/DDBJ databases">
        <authorList>
            <consortium name="The Broad Institute Genome Sequencing Platform"/>
            <person name="Ward D."/>
            <person name="Feldgarden M."/>
            <person name="Earl A."/>
            <person name="Young S.K."/>
            <person name="Zeng Q."/>
            <person name="Koehrsen M."/>
            <person name="Alvarado L."/>
            <person name="Berlin A."/>
            <person name="Bochicchio J."/>
            <person name="Borenstein D."/>
            <person name="Chapman S.B."/>
            <person name="Chen Z."/>
            <person name="Engels R."/>
            <person name="Freedman E."/>
            <person name="Gellesch M."/>
            <person name="Goldberg J."/>
            <person name="Griggs A."/>
            <person name="Gujja S."/>
            <person name="Heilman E."/>
            <person name="Heiman D."/>
            <person name="Hepburn T."/>
            <person name="Howarth C."/>
            <person name="Jen D."/>
            <person name="Larson L."/>
            <person name="Lewis B."/>
            <person name="Mehta T."/>
            <person name="Park D."/>
            <person name="Pearson M."/>
            <person name="Roberts A."/>
            <person name="Saif S."/>
            <person name="Shea T."/>
            <person name="Shenoy N."/>
            <person name="Sisk P."/>
            <person name="Stolte C."/>
            <person name="Sykes S."/>
            <person name="Thomson T."/>
            <person name="Walk T."/>
            <person name="White J."/>
            <person name="Yandava C."/>
            <person name="Izard J."/>
            <person name="Baranova O.V."/>
            <person name="Blanton J.M."/>
            <person name="Tanner A.C."/>
            <person name="Dewhirst F.E."/>
            <person name="Haas B."/>
            <person name="Nusbaum C."/>
            <person name="Birren B."/>
        </authorList>
    </citation>
    <scope>NUCLEOTIDE SEQUENCE [LARGE SCALE GENOMIC DNA]</scope>
    <source>
        <strain evidence="6">1-1 BBBD Race 1</strain>
    </source>
</reference>
<dbReference type="GO" id="GO:0005634">
    <property type="term" value="C:nucleus"/>
    <property type="evidence" value="ECO:0007669"/>
    <property type="project" value="TreeGrafter"/>
</dbReference>
<dbReference type="InterPro" id="IPR014001">
    <property type="entry name" value="Helicase_ATP-bd"/>
</dbReference>
<evidence type="ECO:0000313" key="6">
    <source>
        <dbReference type="EMBL" id="OAV87563.1"/>
    </source>
</evidence>
<evidence type="ECO:0000313" key="7">
    <source>
        <dbReference type="EnsemblFungi" id="PTTG_29387-t43_1-p1"/>
    </source>
</evidence>
<dbReference type="InterPro" id="IPR000330">
    <property type="entry name" value="SNF2_N"/>
</dbReference>
<dbReference type="OrthoDB" id="448448at2759"/>
<evidence type="ECO:0000256" key="2">
    <source>
        <dbReference type="ARBA" id="ARBA00022801"/>
    </source>
</evidence>
<dbReference type="PANTHER" id="PTHR45626:SF22">
    <property type="entry name" value="DNA REPAIR PROTEIN RAD5"/>
    <property type="match status" value="1"/>
</dbReference>
<dbReference type="PROSITE" id="PS51192">
    <property type="entry name" value="HELICASE_ATP_BIND_1"/>
    <property type="match status" value="1"/>
</dbReference>
<keyword evidence="1" id="KW-0547">Nucleotide-binding</keyword>
<dbReference type="SMART" id="SM00487">
    <property type="entry name" value="DEXDc"/>
    <property type="match status" value="1"/>
</dbReference>
<dbReference type="InterPro" id="IPR001650">
    <property type="entry name" value="Helicase_C-like"/>
</dbReference>
<dbReference type="EnsemblFungi" id="PTTG_29387-t43_1">
    <property type="protein sequence ID" value="PTTG_29387-t43_1-p1"/>
    <property type="gene ID" value="PTTG_29387"/>
</dbReference>
<reference evidence="6" key="2">
    <citation type="submission" date="2016-05" db="EMBL/GenBank/DDBJ databases">
        <title>Comparative analysis highlights variable genome content of wheat rusts and divergence of the mating loci.</title>
        <authorList>
            <person name="Cuomo C.A."/>
            <person name="Bakkeren G."/>
            <person name="Szabo L."/>
            <person name="Khalil H."/>
            <person name="Joly D."/>
            <person name="Goldberg J."/>
            <person name="Young S."/>
            <person name="Zeng Q."/>
            <person name="Fellers J."/>
        </authorList>
    </citation>
    <scope>NUCLEOTIDE SEQUENCE [LARGE SCALE GENOMIC DNA]</scope>
    <source>
        <strain evidence="6">1-1 BBBD Race 1</strain>
    </source>
</reference>
<dbReference type="EMBL" id="ADAS02000352">
    <property type="protein sequence ID" value="OAV87563.1"/>
    <property type="molecule type" value="Genomic_DNA"/>
</dbReference>
<dbReference type="GO" id="GO:0008094">
    <property type="term" value="F:ATP-dependent activity, acting on DNA"/>
    <property type="evidence" value="ECO:0007669"/>
    <property type="project" value="TreeGrafter"/>
</dbReference>
<dbReference type="InterPro" id="IPR027417">
    <property type="entry name" value="P-loop_NTPase"/>
</dbReference>
<sequence length="685" mass="78326">MSSTFCLGQFIIKLSLSSPVTLAYDLPQLVFLQGGRQQVHIYCETQTRVGDLSERQSQCLGPLLGPVSSCSTPVTHSEIPPEDVALVKLRAFLVTKNCVQPQLRGCVFGRAENIPRVQSAFETAQVELSPIWNYNPDVFFKIPHLISQSSVDHEISNPPTSLAAAINQCRTNLKSHQLSALQFLLRNEDPENNETEALWYNNDNSWLRDYFDEEQDLSETETLEEGRAQGSILADDMGLGKTLTTLAFILATSHQGQTFCQADQENWSAATLVICPLATLSNWQNEIRLHFNHHAIPYKVFHGEERKKITRHDLQSTMLVLTTYEMIGMSGNRKHPNQLNIESLNLKWFRLVLDEAHLIRNPMTNRTQSIQSLQKRFVLCLTGTPVQNRLTDLQSLITLLNIHPWNKEWIWKGCLVPQMNGGAQQAIITVNRLMQAICLRRTKDALLNLPEKLENIVVVNISPEWEGISKMLHETFINFFGRLRTSGERWDSAEFFRQLTMLCQFCNHPLFARSEITFQPEWQWQDSGKIVHLVENLKVFLRGVRGIKRPKAVVFSSFTGFLGIIERALEENQIKSTWLTGDETPKRRDENLREFRTNDRCNVLLASIQAGGVGIDLRCAQNVYMMVSQYRDCIDDKRNETDNSKSTRNLVGTQLQRGRLLIDFTAWDRVIQFMYIGTTSGEVWK</sequence>
<dbReference type="Pfam" id="PF00271">
    <property type="entry name" value="Helicase_C"/>
    <property type="match status" value="1"/>
</dbReference>
<dbReference type="GO" id="GO:0016787">
    <property type="term" value="F:hydrolase activity"/>
    <property type="evidence" value="ECO:0007669"/>
    <property type="project" value="UniProtKB-KW"/>
</dbReference>
<dbReference type="Proteomes" id="UP000005240">
    <property type="component" value="Unassembled WGS sequence"/>
</dbReference>
<dbReference type="STRING" id="630390.A0A180G6Q4"/>
<organism evidence="6">
    <name type="scientific">Puccinia triticina (isolate 1-1 / race 1 (BBBD))</name>
    <name type="common">Brown leaf rust fungus</name>
    <dbReference type="NCBI Taxonomy" id="630390"/>
    <lineage>
        <taxon>Eukaryota</taxon>
        <taxon>Fungi</taxon>
        <taxon>Dikarya</taxon>
        <taxon>Basidiomycota</taxon>
        <taxon>Pucciniomycotina</taxon>
        <taxon>Pucciniomycetes</taxon>
        <taxon>Pucciniales</taxon>
        <taxon>Pucciniaceae</taxon>
        <taxon>Puccinia</taxon>
    </lineage>
</organism>
<protein>
    <recommendedName>
        <fullName evidence="5">Helicase ATP-binding domain-containing protein</fullName>
    </recommendedName>
</protein>
<dbReference type="Pfam" id="PF00176">
    <property type="entry name" value="SNF2-rel_dom"/>
    <property type="match status" value="1"/>
</dbReference>
<evidence type="ECO:0000313" key="8">
    <source>
        <dbReference type="Proteomes" id="UP000005240"/>
    </source>
</evidence>
<keyword evidence="4" id="KW-0732">Signal</keyword>
<keyword evidence="2" id="KW-0378">Hydrolase</keyword>
<dbReference type="Gene3D" id="3.40.50.300">
    <property type="entry name" value="P-loop containing nucleotide triphosphate hydrolases"/>
    <property type="match status" value="1"/>
</dbReference>
<keyword evidence="3" id="KW-0067">ATP-binding</keyword>
<dbReference type="Gene3D" id="3.40.50.10810">
    <property type="entry name" value="Tandem AAA-ATPase domain"/>
    <property type="match status" value="1"/>
</dbReference>
<proteinExistence type="predicted"/>
<dbReference type="InterPro" id="IPR050628">
    <property type="entry name" value="SNF2_RAD54_helicase_TF"/>
</dbReference>
<dbReference type="VEuPathDB" id="FungiDB:PTTG_29387"/>
<dbReference type="InterPro" id="IPR038718">
    <property type="entry name" value="SNF2-like_sf"/>
</dbReference>
<feature type="signal peptide" evidence="4">
    <location>
        <begin position="1"/>
        <end position="23"/>
    </location>
</feature>
<feature type="domain" description="Helicase ATP-binding" evidence="5">
    <location>
        <begin position="222"/>
        <end position="403"/>
    </location>
</feature>
<keyword evidence="8" id="KW-1185">Reference proteome</keyword>
<dbReference type="CDD" id="cd18008">
    <property type="entry name" value="DEXDc_SHPRH-like"/>
    <property type="match status" value="1"/>
</dbReference>
<evidence type="ECO:0000256" key="4">
    <source>
        <dbReference type="SAM" id="SignalP"/>
    </source>
</evidence>
<evidence type="ECO:0000259" key="5">
    <source>
        <dbReference type="PROSITE" id="PS51192"/>
    </source>
</evidence>
<feature type="chain" id="PRO_5008109611" description="Helicase ATP-binding domain-containing protein" evidence="4">
    <location>
        <begin position="24"/>
        <end position="685"/>
    </location>
</feature>
<dbReference type="CDD" id="cd18793">
    <property type="entry name" value="SF2_C_SNF"/>
    <property type="match status" value="1"/>
</dbReference>
<reference evidence="7" key="4">
    <citation type="submission" date="2025-05" db="UniProtKB">
        <authorList>
            <consortium name="EnsemblFungi"/>
        </authorList>
    </citation>
    <scope>IDENTIFICATION</scope>
    <source>
        <strain evidence="7">isolate 1-1 / race 1 (BBBD)</strain>
    </source>
</reference>
<reference evidence="7 8" key="3">
    <citation type="journal article" date="2017" name="G3 (Bethesda)">
        <title>Comparative analysis highlights variable genome content of wheat rusts and divergence of the mating loci.</title>
        <authorList>
            <person name="Cuomo C.A."/>
            <person name="Bakkeren G."/>
            <person name="Khalil H.B."/>
            <person name="Panwar V."/>
            <person name="Joly D."/>
            <person name="Linning R."/>
            <person name="Sakthikumar S."/>
            <person name="Song X."/>
            <person name="Adiconis X."/>
            <person name="Fan L."/>
            <person name="Goldberg J.M."/>
            <person name="Levin J.Z."/>
            <person name="Young S."/>
            <person name="Zeng Q."/>
            <person name="Anikster Y."/>
            <person name="Bruce M."/>
            <person name="Wang M."/>
            <person name="Yin C."/>
            <person name="McCallum B."/>
            <person name="Szabo L.J."/>
            <person name="Hulbert S."/>
            <person name="Chen X."/>
            <person name="Fellers J.P."/>
        </authorList>
    </citation>
    <scope>NUCLEOTIDE SEQUENCE</scope>
    <source>
        <strain evidence="7">isolate 1-1 / race 1 (BBBD)</strain>
        <strain evidence="8">Isolate 1-1 / race 1 (BBBD)</strain>
    </source>
</reference>
<gene>
    <name evidence="6" type="ORF">PTTG_29387</name>
</gene>
<dbReference type="InterPro" id="IPR049730">
    <property type="entry name" value="SNF2/RAD54-like_C"/>
</dbReference>
<evidence type="ECO:0000256" key="3">
    <source>
        <dbReference type="ARBA" id="ARBA00022840"/>
    </source>
</evidence>
<accession>A0A180G6Q4</accession>
<name>A0A180G6Q4_PUCT1</name>
<dbReference type="GO" id="GO:0006281">
    <property type="term" value="P:DNA repair"/>
    <property type="evidence" value="ECO:0007669"/>
    <property type="project" value="TreeGrafter"/>
</dbReference>
<dbReference type="SUPFAM" id="SSF52540">
    <property type="entry name" value="P-loop containing nucleoside triphosphate hydrolases"/>
    <property type="match status" value="2"/>
</dbReference>
<evidence type="ECO:0000256" key="1">
    <source>
        <dbReference type="ARBA" id="ARBA00022741"/>
    </source>
</evidence>
<dbReference type="PANTHER" id="PTHR45626">
    <property type="entry name" value="TRANSCRIPTION TERMINATION FACTOR 2-RELATED"/>
    <property type="match status" value="1"/>
</dbReference>
<dbReference type="AlphaFoldDB" id="A0A180G6Q4"/>